<evidence type="ECO:0000313" key="3">
    <source>
        <dbReference type="EMBL" id="GCB68252.1"/>
    </source>
</evidence>
<dbReference type="GO" id="GO:0000977">
    <property type="term" value="F:RNA polymerase II transcription regulatory region sequence-specific DNA binding"/>
    <property type="evidence" value="ECO:0007669"/>
    <property type="project" value="TreeGrafter"/>
</dbReference>
<evidence type="ECO:0000256" key="1">
    <source>
        <dbReference type="ARBA" id="ARBA00023054"/>
    </source>
</evidence>
<protein>
    <submittedName>
        <fullName evidence="3">Uncharacterized protein</fullName>
    </submittedName>
</protein>
<dbReference type="PANTHER" id="PTHR14043">
    <property type="entry name" value="CCAAT DISPLACEMENT PROTEIN-RELATED"/>
    <property type="match status" value="1"/>
</dbReference>
<keyword evidence="1 2" id="KW-0175">Coiled coil</keyword>
<reference evidence="3 4" key="1">
    <citation type="journal article" date="2018" name="Nat. Ecol. Evol.">
        <title>Shark genomes provide insights into elasmobranch evolution and the origin of vertebrates.</title>
        <authorList>
            <person name="Hara Y"/>
            <person name="Yamaguchi K"/>
            <person name="Onimaru K"/>
            <person name="Kadota M"/>
            <person name="Koyanagi M"/>
            <person name="Keeley SD"/>
            <person name="Tatsumi K"/>
            <person name="Tanaka K"/>
            <person name="Motone F"/>
            <person name="Kageyama Y"/>
            <person name="Nozu R"/>
            <person name="Adachi N"/>
            <person name="Nishimura O"/>
            <person name="Nakagawa R"/>
            <person name="Tanegashima C"/>
            <person name="Kiyatake I"/>
            <person name="Matsumoto R"/>
            <person name="Murakumo K"/>
            <person name="Nishida K"/>
            <person name="Terakita A"/>
            <person name="Kuratani S"/>
            <person name="Sato K"/>
            <person name="Hyodo S Kuraku.S."/>
        </authorList>
    </citation>
    <scope>NUCLEOTIDE SEQUENCE [LARGE SCALE GENOMIC DNA]</scope>
</reference>
<comment type="caution">
    <text evidence="3">The sequence shown here is derived from an EMBL/GenBank/DDBJ whole genome shotgun (WGS) entry which is preliminary data.</text>
</comment>
<organism evidence="3 4">
    <name type="scientific">Scyliorhinus torazame</name>
    <name type="common">Cloudy catshark</name>
    <name type="synonym">Catulus torazame</name>
    <dbReference type="NCBI Taxonomy" id="75743"/>
    <lineage>
        <taxon>Eukaryota</taxon>
        <taxon>Metazoa</taxon>
        <taxon>Chordata</taxon>
        <taxon>Craniata</taxon>
        <taxon>Vertebrata</taxon>
        <taxon>Chondrichthyes</taxon>
        <taxon>Elasmobranchii</taxon>
        <taxon>Galeomorphii</taxon>
        <taxon>Galeoidea</taxon>
        <taxon>Carcharhiniformes</taxon>
        <taxon>Scyliorhinidae</taxon>
        <taxon>Scyliorhinus</taxon>
    </lineage>
</organism>
<dbReference type="Proteomes" id="UP000288216">
    <property type="component" value="Unassembled WGS sequence"/>
</dbReference>
<keyword evidence="4" id="KW-1185">Reference proteome</keyword>
<dbReference type="GO" id="GO:0000981">
    <property type="term" value="F:DNA-binding transcription factor activity, RNA polymerase II-specific"/>
    <property type="evidence" value="ECO:0007669"/>
    <property type="project" value="TreeGrafter"/>
</dbReference>
<dbReference type="EMBL" id="BFAA01007199">
    <property type="protein sequence ID" value="GCB68252.1"/>
    <property type="molecule type" value="Genomic_DNA"/>
</dbReference>
<dbReference type="GO" id="GO:0005634">
    <property type="term" value="C:nucleus"/>
    <property type="evidence" value="ECO:0007669"/>
    <property type="project" value="TreeGrafter"/>
</dbReference>
<dbReference type="PANTHER" id="PTHR14043:SF2">
    <property type="entry name" value="HOMEOBOX PROTEIN CUT"/>
    <property type="match status" value="1"/>
</dbReference>
<accession>A0A401P544</accession>
<dbReference type="AlphaFoldDB" id="A0A401P544"/>
<gene>
    <name evidence="3" type="ORF">scyTo_0013803</name>
</gene>
<proteinExistence type="predicted"/>
<sequence length="89" mass="10475">MQDIETENQKLQDTLGEYNKEFAKVKNQEVTIKSLKEKINEYEQTLSSNAESLALGKEQKLLNDFTEKERKSQETQPFLVTRFRLSYVI</sequence>
<evidence type="ECO:0000313" key="4">
    <source>
        <dbReference type="Proteomes" id="UP000288216"/>
    </source>
</evidence>
<evidence type="ECO:0000256" key="2">
    <source>
        <dbReference type="SAM" id="Coils"/>
    </source>
</evidence>
<name>A0A401P544_SCYTO</name>
<dbReference type="OrthoDB" id="10257567at2759"/>
<feature type="coiled-coil region" evidence="2">
    <location>
        <begin position="1"/>
        <end position="52"/>
    </location>
</feature>